<evidence type="ECO:0000313" key="3">
    <source>
        <dbReference type="Proteomes" id="UP000183971"/>
    </source>
</evidence>
<dbReference type="RefSeq" id="XP_031080062.1">
    <property type="nucleotide sequence ID" value="XM_031229868.1"/>
</dbReference>
<accession>A0A1L7VFN6</accession>
<dbReference type="EMBL" id="FJOF01000004">
    <property type="protein sequence ID" value="CZR39469.1"/>
    <property type="molecule type" value="Genomic_DNA"/>
</dbReference>
<reference evidence="3" key="1">
    <citation type="journal article" date="2016" name="Genome Biol. Evol.">
        <title>Comparative 'omics' of the Fusarium fujikuroi species complex highlights differences in genetic potential and metabolite synthesis.</title>
        <authorList>
            <person name="Niehaus E.-M."/>
            <person name="Muensterkoetter M."/>
            <person name="Proctor R.H."/>
            <person name="Brown D.W."/>
            <person name="Sharon A."/>
            <person name="Idan Y."/>
            <person name="Oren-Young L."/>
            <person name="Sieber C.M."/>
            <person name="Novak O."/>
            <person name="Pencik A."/>
            <person name="Tarkowska D."/>
            <person name="Hromadova K."/>
            <person name="Freeman S."/>
            <person name="Maymon M."/>
            <person name="Elazar M."/>
            <person name="Youssef S.A."/>
            <person name="El-Shabrawy E.S.M."/>
            <person name="Shalaby A.B.A."/>
            <person name="Houterman P."/>
            <person name="Brock N.L."/>
            <person name="Burkhardt I."/>
            <person name="Tsavkelova E.A."/>
            <person name="Dickschat J.S."/>
            <person name="Galuszka P."/>
            <person name="Gueldener U."/>
            <person name="Tudzynski B."/>
        </authorList>
    </citation>
    <scope>NUCLEOTIDE SEQUENCE [LARGE SCALE GENOMIC DNA]</scope>
    <source>
        <strain evidence="3">ET1</strain>
    </source>
</reference>
<keyword evidence="1" id="KW-0472">Membrane</keyword>
<keyword evidence="1" id="KW-1133">Transmembrane helix</keyword>
<dbReference type="GeneID" id="42049250"/>
<protein>
    <submittedName>
        <fullName evidence="2">Uncharacterized protein</fullName>
    </submittedName>
</protein>
<organism evidence="2 3">
    <name type="scientific">Fusarium proliferatum (strain ET1)</name>
    <name type="common">Orchid endophyte fungus</name>
    <dbReference type="NCBI Taxonomy" id="1227346"/>
    <lineage>
        <taxon>Eukaryota</taxon>
        <taxon>Fungi</taxon>
        <taxon>Dikarya</taxon>
        <taxon>Ascomycota</taxon>
        <taxon>Pezizomycotina</taxon>
        <taxon>Sordariomycetes</taxon>
        <taxon>Hypocreomycetidae</taxon>
        <taxon>Hypocreales</taxon>
        <taxon>Nectriaceae</taxon>
        <taxon>Fusarium</taxon>
        <taxon>Fusarium fujikuroi species complex</taxon>
    </lineage>
</organism>
<dbReference type="VEuPathDB" id="FungiDB:FPRO_04366"/>
<comment type="caution">
    <text evidence="2">The sequence shown here is derived from an EMBL/GenBank/DDBJ whole genome shotgun (WGS) entry which is preliminary data.</text>
</comment>
<gene>
    <name evidence="2" type="ORF">FPRO_04366</name>
</gene>
<proteinExistence type="predicted"/>
<feature type="transmembrane region" description="Helical" evidence="1">
    <location>
        <begin position="20"/>
        <end position="38"/>
    </location>
</feature>
<sequence length="124" mass="14848">MIGALFLLYASQGRNPIIRLWLALRMAMMTFVEFFFWYRVMPLPWLPRGFRSWDWLETPEWLKRVGLVWPTVNITRQPILSSTLQRIYQLKLAMDGPVAFYSRFPADVEEFGIIWSSRQWSKTI</sequence>
<keyword evidence="3" id="KW-1185">Reference proteome</keyword>
<dbReference type="Proteomes" id="UP000183971">
    <property type="component" value="Unassembled WGS sequence"/>
</dbReference>
<evidence type="ECO:0000256" key="1">
    <source>
        <dbReference type="SAM" id="Phobius"/>
    </source>
</evidence>
<name>A0A1L7VFN6_FUSPR</name>
<dbReference type="AlphaFoldDB" id="A0A1L7VFN6"/>
<evidence type="ECO:0000313" key="2">
    <source>
        <dbReference type="EMBL" id="CZR39469.1"/>
    </source>
</evidence>
<keyword evidence="1" id="KW-0812">Transmembrane</keyword>